<evidence type="ECO:0000256" key="3">
    <source>
        <dbReference type="ARBA" id="ARBA00022525"/>
    </source>
</evidence>
<dbReference type="OrthoDB" id="2673191at2759"/>
<dbReference type="Proteomes" id="UP000726737">
    <property type="component" value="Unassembled WGS sequence"/>
</dbReference>
<evidence type="ECO:0000256" key="2">
    <source>
        <dbReference type="ARBA" id="ARBA00004613"/>
    </source>
</evidence>
<protein>
    <recommendedName>
        <fullName evidence="4">Crinkler effector protein N-terminal domain-containing protein</fullName>
    </recommendedName>
</protein>
<keyword evidence="3" id="KW-0964">Secreted</keyword>
<evidence type="ECO:0000313" key="6">
    <source>
        <dbReference type="Proteomes" id="UP000726737"/>
    </source>
</evidence>
<proteinExistence type="predicted"/>
<dbReference type="AlphaFoldDB" id="A0A9P6TUT9"/>
<feature type="non-terminal residue" evidence="5">
    <location>
        <position position="70"/>
    </location>
</feature>
<comment type="caution">
    <text evidence="5">The sequence shown here is derived from an EMBL/GenBank/DDBJ whole genome shotgun (WGS) entry which is preliminary data.</text>
</comment>
<keyword evidence="6" id="KW-1185">Reference proteome</keyword>
<sequence length="70" mass="7797">MAVDFSDIAADKLTLWQASIPVDPAKKYDAVSLDAIDSKLEFMPTDDLSGVFIDKPLKQTIHIIVQRPPR</sequence>
<feature type="domain" description="Crinkler effector protein N-terminal" evidence="4">
    <location>
        <begin position="4"/>
        <end position="66"/>
    </location>
</feature>
<gene>
    <name evidence="5" type="ORF">BG011_000457</name>
</gene>
<name>A0A9P6TUT9_9FUNG</name>
<evidence type="ECO:0000256" key="1">
    <source>
        <dbReference type="ARBA" id="ARBA00004340"/>
    </source>
</evidence>
<dbReference type="InterPro" id="IPR045379">
    <property type="entry name" value="Crinkler_N"/>
</dbReference>
<evidence type="ECO:0000313" key="5">
    <source>
        <dbReference type="EMBL" id="KAG0248118.1"/>
    </source>
</evidence>
<dbReference type="EMBL" id="JAAAJA010001097">
    <property type="protein sequence ID" value="KAG0248118.1"/>
    <property type="molecule type" value="Genomic_DNA"/>
</dbReference>
<dbReference type="GO" id="GO:0005576">
    <property type="term" value="C:extracellular region"/>
    <property type="evidence" value="ECO:0007669"/>
    <property type="project" value="UniProtKB-SubCell"/>
</dbReference>
<dbReference type="Pfam" id="PF20147">
    <property type="entry name" value="Crinkler"/>
    <property type="match status" value="1"/>
</dbReference>
<comment type="subcellular location">
    <subcellularLocation>
        <location evidence="1">Host cell</location>
    </subcellularLocation>
    <subcellularLocation>
        <location evidence="2">Secreted</location>
    </subcellularLocation>
</comment>
<reference evidence="5" key="1">
    <citation type="journal article" date="2020" name="Fungal Divers.">
        <title>Resolving the Mortierellaceae phylogeny through synthesis of multi-gene phylogenetics and phylogenomics.</title>
        <authorList>
            <person name="Vandepol N."/>
            <person name="Liber J."/>
            <person name="Desiro A."/>
            <person name="Na H."/>
            <person name="Kennedy M."/>
            <person name="Barry K."/>
            <person name="Grigoriev I.V."/>
            <person name="Miller A.N."/>
            <person name="O'Donnell K."/>
            <person name="Stajich J.E."/>
            <person name="Bonito G."/>
        </authorList>
    </citation>
    <scope>NUCLEOTIDE SEQUENCE</scope>
    <source>
        <strain evidence="5">KOD948</strain>
    </source>
</reference>
<accession>A0A9P6TUT9</accession>
<organism evidence="5 6">
    <name type="scientific">Mortierella polycephala</name>
    <dbReference type="NCBI Taxonomy" id="41804"/>
    <lineage>
        <taxon>Eukaryota</taxon>
        <taxon>Fungi</taxon>
        <taxon>Fungi incertae sedis</taxon>
        <taxon>Mucoromycota</taxon>
        <taxon>Mortierellomycotina</taxon>
        <taxon>Mortierellomycetes</taxon>
        <taxon>Mortierellales</taxon>
        <taxon>Mortierellaceae</taxon>
        <taxon>Mortierella</taxon>
    </lineage>
</organism>
<dbReference type="GO" id="GO:0043657">
    <property type="term" value="C:host cell"/>
    <property type="evidence" value="ECO:0007669"/>
    <property type="project" value="UniProtKB-SubCell"/>
</dbReference>
<evidence type="ECO:0000259" key="4">
    <source>
        <dbReference type="Pfam" id="PF20147"/>
    </source>
</evidence>